<sequence length="414" mass="49315">MTKFIAHRVTNREMHILTIVYKFRGLTIEQLVRQLCLELNRPYSKTIKYNTYKILNSLDKSRYIITETIRLHRAMDFIYLTELGIEKVAEHLGIMPLHTGSGWNEDYGDFPFPLQKPPRNLHHVLLTEALLELEKLKVQHRHWQLDYRDNRYCAQLYDWQGEQYVFRPDAALRIGEKIFFVEIDRGTEFIEKLKEKFEGYHRYFSYLKQNKKPIPYGVVFVSDKENKNDFNRRWALIKQAFYSEMGQWYTVFNLMACKEISDIKNLIVRQITRNDVFQDFSKKINYYTHHDNIKFGKHDLGWSDAAAAIVQTDTGQRYYAFERVEEFETIGLCRLYEFGKKFGNGIKEYIPILFYTGGAILRHVFRGFEDEELITTLQENLIWLNIKKEPLWFDKNGNRINTGNPLLSMAKLTC</sequence>
<proteinExistence type="predicted"/>
<dbReference type="RefSeq" id="WP_379894390.1">
    <property type="nucleotide sequence ID" value="NZ_CBCSCT010000056.1"/>
</dbReference>
<accession>A0ABW1IPM3</accession>
<dbReference type="Pfam" id="PF13814">
    <property type="entry name" value="Replic_Relax"/>
    <property type="match status" value="1"/>
</dbReference>
<gene>
    <name evidence="1" type="ORF">ACFPXP_11680</name>
</gene>
<reference evidence="2" key="1">
    <citation type="journal article" date="2019" name="Int. J. Syst. Evol. Microbiol.">
        <title>The Global Catalogue of Microorganisms (GCM) 10K type strain sequencing project: providing services to taxonomists for standard genome sequencing and annotation.</title>
        <authorList>
            <consortium name="The Broad Institute Genomics Platform"/>
            <consortium name="The Broad Institute Genome Sequencing Center for Infectious Disease"/>
            <person name="Wu L."/>
            <person name="Ma J."/>
        </authorList>
    </citation>
    <scope>NUCLEOTIDE SEQUENCE [LARGE SCALE GENOMIC DNA]</scope>
    <source>
        <strain evidence="2">CCM 8749</strain>
    </source>
</reference>
<organism evidence="1 2">
    <name type="scientific">Marinicrinis lubricantis</name>
    <dbReference type="NCBI Taxonomy" id="2086470"/>
    <lineage>
        <taxon>Bacteria</taxon>
        <taxon>Bacillati</taxon>
        <taxon>Bacillota</taxon>
        <taxon>Bacilli</taxon>
        <taxon>Bacillales</taxon>
        <taxon>Paenibacillaceae</taxon>
    </lineage>
</organism>
<dbReference type="InterPro" id="IPR025855">
    <property type="entry name" value="Replic_Relax"/>
</dbReference>
<dbReference type="EMBL" id="JBHSQV010000149">
    <property type="protein sequence ID" value="MFC5987064.1"/>
    <property type="molecule type" value="Genomic_DNA"/>
</dbReference>
<evidence type="ECO:0000313" key="1">
    <source>
        <dbReference type="EMBL" id="MFC5987064.1"/>
    </source>
</evidence>
<evidence type="ECO:0000313" key="2">
    <source>
        <dbReference type="Proteomes" id="UP001596250"/>
    </source>
</evidence>
<protein>
    <submittedName>
        <fullName evidence="1">Replication-relaxation family protein</fullName>
    </submittedName>
</protein>
<comment type="caution">
    <text evidence="1">The sequence shown here is derived from an EMBL/GenBank/DDBJ whole genome shotgun (WGS) entry which is preliminary data.</text>
</comment>
<name>A0ABW1IPM3_9BACL</name>
<keyword evidence="2" id="KW-1185">Reference proteome</keyword>
<dbReference type="Proteomes" id="UP001596250">
    <property type="component" value="Unassembled WGS sequence"/>
</dbReference>